<dbReference type="EMBL" id="UINC01182660">
    <property type="protein sequence ID" value="SVD92994.1"/>
    <property type="molecule type" value="Genomic_DNA"/>
</dbReference>
<protein>
    <recommendedName>
        <fullName evidence="2">Major facilitator superfamily (MFS) profile domain-containing protein</fullName>
    </recommendedName>
</protein>
<name>A0A382ZBW9_9ZZZZ</name>
<keyword evidence="1" id="KW-1133">Transmembrane helix</keyword>
<dbReference type="GO" id="GO:0022857">
    <property type="term" value="F:transmembrane transporter activity"/>
    <property type="evidence" value="ECO:0007669"/>
    <property type="project" value="InterPro"/>
</dbReference>
<dbReference type="InterPro" id="IPR020846">
    <property type="entry name" value="MFS_dom"/>
</dbReference>
<feature type="transmembrane region" description="Helical" evidence="1">
    <location>
        <begin position="46"/>
        <end position="69"/>
    </location>
</feature>
<feature type="non-terminal residue" evidence="3">
    <location>
        <position position="258"/>
    </location>
</feature>
<evidence type="ECO:0000313" key="3">
    <source>
        <dbReference type="EMBL" id="SVD92994.1"/>
    </source>
</evidence>
<feature type="transmembrane region" description="Helical" evidence="1">
    <location>
        <begin position="219"/>
        <end position="252"/>
    </location>
</feature>
<keyword evidence="1" id="KW-0812">Transmembrane</keyword>
<feature type="transmembrane region" description="Helical" evidence="1">
    <location>
        <begin position="150"/>
        <end position="173"/>
    </location>
</feature>
<evidence type="ECO:0000259" key="2">
    <source>
        <dbReference type="PROSITE" id="PS50850"/>
    </source>
</evidence>
<dbReference type="Gene3D" id="1.20.1250.20">
    <property type="entry name" value="MFS general substrate transporter like domains"/>
    <property type="match status" value="1"/>
</dbReference>
<evidence type="ECO:0000256" key="1">
    <source>
        <dbReference type="SAM" id="Phobius"/>
    </source>
</evidence>
<dbReference type="SUPFAM" id="SSF103473">
    <property type="entry name" value="MFS general substrate transporter"/>
    <property type="match status" value="1"/>
</dbReference>
<accession>A0A382ZBW9</accession>
<feature type="transmembrane region" description="Helical" evidence="1">
    <location>
        <begin position="23"/>
        <end position="40"/>
    </location>
</feature>
<dbReference type="AlphaFoldDB" id="A0A382ZBW9"/>
<organism evidence="3">
    <name type="scientific">marine metagenome</name>
    <dbReference type="NCBI Taxonomy" id="408172"/>
    <lineage>
        <taxon>unclassified sequences</taxon>
        <taxon>metagenomes</taxon>
        <taxon>ecological metagenomes</taxon>
    </lineage>
</organism>
<feature type="domain" description="Major facilitator superfamily (MFS) profile" evidence="2">
    <location>
        <begin position="153"/>
        <end position="258"/>
    </location>
</feature>
<gene>
    <name evidence="3" type="ORF">METZ01_LOCUS445848</name>
</gene>
<dbReference type="PROSITE" id="PS50850">
    <property type="entry name" value="MFS"/>
    <property type="match status" value="1"/>
</dbReference>
<reference evidence="3" key="1">
    <citation type="submission" date="2018-05" db="EMBL/GenBank/DDBJ databases">
        <authorList>
            <person name="Lanie J.A."/>
            <person name="Ng W.-L."/>
            <person name="Kazmierczak K.M."/>
            <person name="Andrzejewski T.M."/>
            <person name="Davidsen T.M."/>
            <person name="Wayne K.J."/>
            <person name="Tettelin H."/>
            <person name="Glass J.I."/>
            <person name="Rusch D."/>
            <person name="Podicherti R."/>
            <person name="Tsui H.-C.T."/>
            <person name="Winkler M.E."/>
        </authorList>
    </citation>
    <scope>NUCLEOTIDE SEQUENCE</scope>
</reference>
<feature type="transmembrane region" description="Helical" evidence="1">
    <location>
        <begin position="81"/>
        <end position="105"/>
    </location>
</feature>
<feature type="transmembrane region" description="Helical" evidence="1">
    <location>
        <begin position="111"/>
        <end position="130"/>
    </location>
</feature>
<proteinExistence type="predicted"/>
<sequence length="258" mass="27554">AAGVFIGGILAFFIFDHVPIKQVILGSYIAAIGLIFWLHISDSYVLLPFLLGLIGNFFAIVGCGGVTIITQQWRGNKGQMIMVAQDAMFNGGGIAFSALVTWFVVNAYGWTSVYVVVIVFLGIVVLLAGLSSFDPAVEMEEVESDAVGAWNAGIILVGISLLLFMVAKISIFVWAPQFIQQTFSVGPEAGGQFMANVFIAAFIGSLFGTWAASKIAVRYLLYGFVLVSLAAVFAMSVVRTVSIILILGYFYGVSVSAT</sequence>
<feature type="transmembrane region" description="Helical" evidence="1">
    <location>
        <begin position="193"/>
        <end position="212"/>
    </location>
</feature>
<feature type="non-terminal residue" evidence="3">
    <location>
        <position position="1"/>
    </location>
</feature>
<keyword evidence="1" id="KW-0472">Membrane</keyword>
<dbReference type="InterPro" id="IPR036259">
    <property type="entry name" value="MFS_trans_sf"/>
</dbReference>